<feature type="domain" description="Aminoglycoside phosphotransferase" evidence="1">
    <location>
        <begin position="84"/>
        <end position="258"/>
    </location>
</feature>
<comment type="caution">
    <text evidence="2">The sequence shown here is derived from an EMBL/GenBank/DDBJ whole genome shotgun (WGS) entry which is preliminary data.</text>
</comment>
<dbReference type="Gene3D" id="3.90.1200.10">
    <property type="match status" value="1"/>
</dbReference>
<dbReference type="Pfam" id="PF01636">
    <property type="entry name" value="APH"/>
    <property type="match status" value="1"/>
</dbReference>
<evidence type="ECO:0000259" key="1">
    <source>
        <dbReference type="Pfam" id="PF01636"/>
    </source>
</evidence>
<gene>
    <name evidence="2" type="ORF">ACFQ3C_11220</name>
</gene>
<dbReference type="InterPro" id="IPR002575">
    <property type="entry name" value="Aminoglycoside_PTrfase"/>
</dbReference>
<keyword evidence="3" id="KW-1185">Reference proteome</keyword>
<accession>A0ABW3TF84</accession>
<sequence>MLEATQRHPWHLKTWPRANFRARLIHHAAWTLGAFGLHFPHRLESLAVSPNSPYAQLRAEFDRLGIFLGTSGPNRKIVVYAARPDRSVFVKIPLGPESAALVAREADALEALASDPDLASLVPAATRIAGHLAVEDLETDGVIYATLDVHELSRIHDMLERRSAITRQLRALRAEWPDGLKGRQSTHDAETTAALEKACHQAKGFLDGLPQDLAVPCYMAHGDFTRWNVLRAADGTARIIDWEFFGLKPRWFDLVHYIVSHDILVERNSSDVMVRKLQEVARKIGAHPPEYGWWQHVGLYVAYQSLYYTELYDRQVSLHPQAAWQLKAWSQILSIIQNSS</sequence>
<name>A0ABW3TF84_9RHOB</name>
<reference evidence="3" key="1">
    <citation type="journal article" date="2019" name="Int. J. Syst. Evol. Microbiol.">
        <title>The Global Catalogue of Microorganisms (GCM) 10K type strain sequencing project: providing services to taxonomists for standard genome sequencing and annotation.</title>
        <authorList>
            <consortium name="The Broad Institute Genomics Platform"/>
            <consortium name="The Broad Institute Genome Sequencing Center for Infectious Disease"/>
            <person name="Wu L."/>
            <person name="Ma J."/>
        </authorList>
    </citation>
    <scope>NUCLEOTIDE SEQUENCE [LARGE SCALE GENOMIC DNA]</scope>
    <source>
        <strain evidence="3">CCUG 55328</strain>
    </source>
</reference>
<dbReference type="SUPFAM" id="SSF56112">
    <property type="entry name" value="Protein kinase-like (PK-like)"/>
    <property type="match status" value="1"/>
</dbReference>
<evidence type="ECO:0000313" key="3">
    <source>
        <dbReference type="Proteomes" id="UP001597151"/>
    </source>
</evidence>
<organism evidence="2 3">
    <name type="scientific">Seohaeicola saemankumensis</name>
    <dbReference type="NCBI Taxonomy" id="481181"/>
    <lineage>
        <taxon>Bacteria</taxon>
        <taxon>Pseudomonadati</taxon>
        <taxon>Pseudomonadota</taxon>
        <taxon>Alphaproteobacteria</taxon>
        <taxon>Rhodobacterales</taxon>
        <taxon>Roseobacteraceae</taxon>
        <taxon>Seohaeicola</taxon>
    </lineage>
</organism>
<dbReference type="RefSeq" id="WP_380791727.1">
    <property type="nucleotide sequence ID" value="NZ_JBHTKR010000004.1"/>
</dbReference>
<evidence type="ECO:0000313" key="2">
    <source>
        <dbReference type="EMBL" id="MFD1195242.1"/>
    </source>
</evidence>
<protein>
    <submittedName>
        <fullName evidence="2">Phosphotransferase</fullName>
    </submittedName>
</protein>
<proteinExistence type="predicted"/>
<dbReference type="EMBL" id="JBHTKR010000004">
    <property type="protein sequence ID" value="MFD1195242.1"/>
    <property type="molecule type" value="Genomic_DNA"/>
</dbReference>
<dbReference type="Proteomes" id="UP001597151">
    <property type="component" value="Unassembled WGS sequence"/>
</dbReference>
<dbReference type="InterPro" id="IPR011009">
    <property type="entry name" value="Kinase-like_dom_sf"/>
</dbReference>